<dbReference type="PANTHER" id="PTHR47812">
    <property type="entry name" value="SMR (SMALL MUTS RELATED) DOMAIN-CONTAINING PROTEIN"/>
    <property type="match status" value="1"/>
</dbReference>
<dbReference type="Pfam" id="PF08590">
    <property type="entry name" value="DUF1771"/>
    <property type="match status" value="1"/>
</dbReference>
<sequence>MSDSKLTGERHVDSKTQLYPYPSTDISIGLTDLQEADITYASVLPSLMSPNSLDWGMFHMNQHQKNMNLGGIMDCVDDDLDESDMIPSEKYDEDEANLEELINYVKNCNIEEEIIEPERRRENDIYMIQRKDALRMEKLSSLHAKASRDAYQKGDYFTAQGFSLKAQAGRMVAEILHAKAAKEIFNIKNRNNDIWKLDLHGLHAKEAVQALGEHLYMIESQEFVSLRQKRRFLLVITGRGNHSRGQPVLPSAIRNFLNENQYYYDDSRPGVIKVQPKFSPGIAADECLTASHLQEQKYFPPLQLHAYVML</sequence>
<reference evidence="2 3" key="1">
    <citation type="submission" date="2024-02" db="EMBL/GenBank/DDBJ databases">
        <authorList>
            <person name="Vignale AGUSTIN F."/>
            <person name="Sosa J E."/>
            <person name="Modenutti C."/>
        </authorList>
    </citation>
    <scope>NUCLEOTIDE SEQUENCE [LARGE SCALE GENOMIC DNA]</scope>
</reference>
<dbReference type="SMART" id="SM01162">
    <property type="entry name" value="DUF1771"/>
    <property type="match status" value="1"/>
</dbReference>
<evidence type="ECO:0000313" key="2">
    <source>
        <dbReference type="EMBL" id="CAK9146434.1"/>
    </source>
</evidence>
<dbReference type="InterPro" id="IPR036063">
    <property type="entry name" value="Smr_dom_sf"/>
</dbReference>
<dbReference type="PROSITE" id="PS50828">
    <property type="entry name" value="SMR"/>
    <property type="match status" value="1"/>
</dbReference>
<comment type="caution">
    <text evidence="2">The sequence shown here is derived from an EMBL/GenBank/DDBJ whole genome shotgun (WGS) entry which is preliminary data.</text>
</comment>
<dbReference type="Proteomes" id="UP001642360">
    <property type="component" value="Unassembled WGS sequence"/>
</dbReference>
<keyword evidence="3" id="KW-1185">Reference proteome</keyword>
<dbReference type="InterPro" id="IPR002625">
    <property type="entry name" value="Smr_dom"/>
</dbReference>
<protein>
    <recommendedName>
        <fullName evidence="1">Smr domain-containing protein</fullName>
    </recommendedName>
</protein>
<dbReference type="PANTHER" id="PTHR47812:SF2">
    <property type="entry name" value="SMR (SMALL MUTS RELATED) DOMAIN-CONTAINING PROTEIN"/>
    <property type="match status" value="1"/>
</dbReference>
<dbReference type="InterPro" id="IPR013899">
    <property type="entry name" value="DUF1771"/>
</dbReference>
<proteinExistence type="predicted"/>
<evidence type="ECO:0000313" key="3">
    <source>
        <dbReference type="Proteomes" id="UP001642360"/>
    </source>
</evidence>
<dbReference type="EMBL" id="CAUOFW020001575">
    <property type="protein sequence ID" value="CAK9146434.1"/>
    <property type="molecule type" value="Genomic_DNA"/>
</dbReference>
<gene>
    <name evidence="2" type="ORF">ILEXP_LOCUS14277</name>
</gene>
<name>A0ABC8RNB3_9AQUA</name>
<dbReference type="SUPFAM" id="SSF160443">
    <property type="entry name" value="SMR domain-like"/>
    <property type="match status" value="1"/>
</dbReference>
<organism evidence="2 3">
    <name type="scientific">Ilex paraguariensis</name>
    <name type="common">yerba mate</name>
    <dbReference type="NCBI Taxonomy" id="185542"/>
    <lineage>
        <taxon>Eukaryota</taxon>
        <taxon>Viridiplantae</taxon>
        <taxon>Streptophyta</taxon>
        <taxon>Embryophyta</taxon>
        <taxon>Tracheophyta</taxon>
        <taxon>Spermatophyta</taxon>
        <taxon>Magnoliopsida</taxon>
        <taxon>eudicotyledons</taxon>
        <taxon>Gunneridae</taxon>
        <taxon>Pentapetalae</taxon>
        <taxon>asterids</taxon>
        <taxon>campanulids</taxon>
        <taxon>Aquifoliales</taxon>
        <taxon>Aquifoliaceae</taxon>
        <taxon>Ilex</taxon>
    </lineage>
</organism>
<evidence type="ECO:0000259" key="1">
    <source>
        <dbReference type="PROSITE" id="PS50828"/>
    </source>
</evidence>
<dbReference type="AlphaFoldDB" id="A0ABC8RNB3"/>
<dbReference type="Gene3D" id="3.30.1370.110">
    <property type="match status" value="1"/>
</dbReference>
<feature type="domain" description="Smr" evidence="1">
    <location>
        <begin position="197"/>
        <end position="277"/>
    </location>
</feature>
<accession>A0ABC8RNB3</accession>
<dbReference type="Pfam" id="PF01713">
    <property type="entry name" value="Smr"/>
    <property type="match status" value="1"/>
</dbReference>
<dbReference type="SMART" id="SM00463">
    <property type="entry name" value="SMR"/>
    <property type="match status" value="1"/>
</dbReference>